<organism evidence="1">
    <name type="scientific">marine metagenome</name>
    <dbReference type="NCBI Taxonomy" id="408172"/>
    <lineage>
        <taxon>unclassified sequences</taxon>
        <taxon>metagenomes</taxon>
        <taxon>ecological metagenomes</taxon>
    </lineage>
</organism>
<gene>
    <name evidence="1" type="ORF">METZ01_LOCUS176088</name>
</gene>
<sequence length="75" mass="8628">MILCYRKIKTSQEAIFLVLYASGGGLEDLILLFQSIGNSNPFKEIISPFHRSLLLNLRLWKVYDCEELVGANHRM</sequence>
<name>A0A382CBF3_9ZZZZ</name>
<evidence type="ECO:0000313" key="1">
    <source>
        <dbReference type="EMBL" id="SVB23234.1"/>
    </source>
</evidence>
<accession>A0A382CBF3</accession>
<dbReference type="EMBL" id="UINC01033637">
    <property type="protein sequence ID" value="SVB23234.1"/>
    <property type="molecule type" value="Genomic_DNA"/>
</dbReference>
<reference evidence="1" key="1">
    <citation type="submission" date="2018-05" db="EMBL/GenBank/DDBJ databases">
        <authorList>
            <person name="Lanie J.A."/>
            <person name="Ng W.-L."/>
            <person name="Kazmierczak K.M."/>
            <person name="Andrzejewski T.M."/>
            <person name="Davidsen T.M."/>
            <person name="Wayne K.J."/>
            <person name="Tettelin H."/>
            <person name="Glass J.I."/>
            <person name="Rusch D."/>
            <person name="Podicherti R."/>
            <person name="Tsui H.-C.T."/>
            <person name="Winkler M.E."/>
        </authorList>
    </citation>
    <scope>NUCLEOTIDE SEQUENCE</scope>
</reference>
<proteinExistence type="predicted"/>
<protein>
    <submittedName>
        <fullName evidence="1">Uncharacterized protein</fullName>
    </submittedName>
</protein>
<dbReference type="AlphaFoldDB" id="A0A382CBF3"/>